<comment type="caution">
    <text evidence="4">The sequence shown here is derived from an EMBL/GenBank/DDBJ whole genome shotgun (WGS) entry which is preliminary data.</text>
</comment>
<dbReference type="Proteomes" id="UP001208620">
    <property type="component" value="Unassembled WGS sequence"/>
</dbReference>
<gene>
    <name evidence="4" type="ORF">F7D42_01615</name>
    <name evidence="2" type="ORF">NNC68_10605</name>
    <name evidence="3" type="ORF">ONT01_05935</name>
</gene>
<evidence type="ECO:0000256" key="1">
    <source>
        <dbReference type="SAM" id="MobiDB-lite"/>
    </source>
</evidence>
<dbReference type="Proteomes" id="UP000358159">
    <property type="component" value="Unassembled WGS sequence"/>
</dbReference>
<sequence length="64" mass="6836">MSTTNETTSKSWGGARKGAGRTKKYAATFYFGATEDVANILAGVDKKDRSGFINQCILKAMGRG</sequence>
<name>A0A3R6DW66_9BACT</name>
<reference evidence="2" key="2">
    <citation type="submission" date="2022-07" db="EMBL/GenBank/DDBJ databases">
        <title>Prevotella copri.</title>
        <authorList>
            <person name="Yang C."/>
        </authorList>
    </citation>
    <scope>NUCLEOTIDE SEQUENCE</scope>
    <source>
        <strain evidence="2">HF1805</strain>
    </source>
</reference>
<evidence type="ECO:0000313" key="5">
    <source>
        <dbReference type="Proteomes" id="UP000358159"/>
    </source>
</evidence>
<evidence type="ECO:0000313" key="2">
    <source>
        <dbReference type="EMBL" id="MCP9549920.1"/>
    </source>
</evidence>
<dbReference type="Proteomes" id="UP001205506">
    <property type="component" value="Unassembled WGS sequence"/>
</dbReference>
<feature type="region of interest" description="Disordered" evidence="1">
    <location>
        <begin position="1"/>
        <end position="20"/>
    </location>
</feature>
<protein>
    <submittedName>
        <fullName evidence="4">Uncharacterized protein</fullName>
    </submittedName>
</protein>
<reference evidence="3" key="3">
    <citation type="submission" date="2022-11" db="EMBL/GenBank/DDBJ databases">
        <title>Genomic repertoires linked with pathogenic potency of arthritogenic Prevotella copri isolated from the gut of rheumatoid arthritis patients.</title>
        <authorList>
            <person name="Nii T."/>
            <person name="Maeda Y."/>
            <person name="Motooka D."/>
            <person name="Naito M."/>
            <person name="Matsumoto Y."/>
            <person name="Ogawa T."/>
            <person name="Oguro-Igashira E."/>
            <person name="Kishikawa T."/>
            <person name="Yamashita M."/>
            <person name="Koizumi S."/>
            <person name="Kurakawa T."/>
            <person name="Okumura R."/>
            <person name="Kayama H."/>
            <person name="Murakami M."/>
            <person name="Sakaguchi T."/>
            <person name="Das B."/>
            <person name="Nakamura S."/>
            <person name="Okada Y."/>
            <person name="Kumanogoh A."/>
            <person name="Takeda K."/>
        </authorList>
    </citation>
    <scope>NUCLEOTIDE SEQUENCE</scope>
    <source>
        <strain evidence="3">H105_2-2</strain>
    </source>
</reference>
<proteinExistence type="predicted"/>
<dbReference type="EMBL" id="VZAZ01000007">
    <property type="protein sequence ID" value="MQO54429.1"/>
    <property type="molecule type" value="Genomic_DNA"/>
</dbReference>
<organism evidence="4 5">
    <name type="scientific">Segatella copri</name>
    <dbReference type="NCBI Taxonomy" id="165179"/>
    <lineage>
        <taxon>Bacteria</taxon>
        <taxon>Pseudomonadati</taxon>
        <taxon>Bacteroidota</taxon>
        <taxon>Bacteroidia</taxon>
        <taxon>Bacteroidales</taxon>
        <taxon>Prevotellaceae</taxon>
        <taxon>Segatella</taxon>
    </lineage>
</organism>
<dbReference type="AlphaFoldDB" id="A0A3R6DW66"/>
<dbReference type="EMBL" id="JAPDVD010000001">
    <property type="protein sequence ID" value="MCW4137316.1"/>
    <property type="molecule type" value="Genomic_DNA"/>
</dbReference>
<feature type="compositionally biased region" description="Polar residues" evidence="1">
    <location>
        <begin position="1"/>
        <end position="11"/>
    </location>
</feature>
<evidence type="ECO:0000313" key="4">
    <source>
        <dbReference type="EMBL" id="MQO54429.1"/>
    </source>
</evidence>
<accession>A0A3R6DW66</accession>
<reference evidence="4 5" key="1">
    <citation type="submission" date="2019-09" db="EMBL/GenBank/DDBJ databases">
        <title>Distinct polysaccharide growth profiles of human intestinal Prevotella copri isolates.</title>
        <authorList>
            <person name="Fehlner-Peach H."/>
            <person name="Magnabosco C."/>
            <person name="Raghavan V."/>
            <person name="Scher J.U."/>
            <person name="Tett A."/>
            <person name="Cox L.M."/>
            <person name="Gottsegen C."/>
            <person name="Watters A."/>
            <person name="Wiltshire- Gordon J.D."/>
            <person name="Segata N."/>
            <person name="Bonneau R."/>
            <person name="Littman D.R."/>
        </authorList>
    </citation>
    <scope>NUCLEOTIDE SEQUENCE [LARGE SCALE GENOMIC DNA]</scope>
    <source>
        <strain evidence="4 5">BVe41219</strain>
    </source>
</reference>
<dbReference type="EMBL" id="JANDWU010000019">
    <property type="protein sequence ID" value="MCP9549920.1"/>
    <property type="molecule type" value="Genomic_DNA"/>
</dbReference>
<evidence type="ECO:0000313" key="3">
    <source>
        <dbReference type="EMBL" id="MCW4137316.1"/>
    </source>
</evidence>
<dbReference type="RefSeq" id="WP_118220278.1">
    <property type="nucleotide sequence ID" value="NZ_JANDWU010000019.1"/>
</dbReference>